<dbReference type="GO" id="GO:0005506">
    <property type="term" value="F:iron ion binding"/>
    <property type="evidence" value="ECO:0007669"/>
    <property type="project" value="InterPro"/>
</dbReference>
<dbReference type="GO" id="GO:0016702">
    <property type="term" value="F:oxidoreductase activity, acting on single donors with incorporation of molecular oxygen, incorporation of two atoms of oxygen"/>
    <property type="evidence" value="ECO:0007669"/>
    <property type="project" value="InterPro"/>
</dbReference>
<reference evidence="1" key="1">
    <citation type="submission" date="2019-04" db="EMBL/GenBank/DDBJ databases">
        <title>Friends and foes A comparative genomics study of 23 Aspergillus species from section Flavi.</title>
        <authorList>
            <consortium name="DOE Joint Genome Institute"/>
            <person name="Kjaerbolling I."/>
            <person name="Vesth T."/>
            <person name="Frisvad J.C."/>
            <person name="Nybo J.L."/>
            <person name="Theobald S."/>
            <person name="Kildgaard S."/>
            <person name="Isbrandt T."/>
            <person name="Kuo A."/>
            <person name="Sato A."/>
            <person name="Lyhne E.K."/>
            <person name="Kogle M.E."/>
            <person name="Wiebenga A."/>
            <person name="Kun R.S."/>
            <person name="Lubbers R.J."/>
            <person name="Makela M.R."/>
            <person name="Barry K."/>
            <person name="Chovatia M."/>
            <person name="Clum A."/>
            <person name="Daum C."/>
            <person name="Haridas S."/>
            <person name="He G."/>
            <person name="LaButti K."/>
            <person name="Lipzen A."/>
            <person name="Mondo S."/>
            <person name="Riley R."/>
            <person name="Salamov A."/>
            <person name="Simmons B.A."/>
            <person name="Magnuson J.K."/>
            <person name="Henrissat B."/>
            <person name="Mortensen U.H."/>
            <person name="Larsen T.O."/>
            <person name="Devries R.P."/>
            <person name="Grigoriev I.V."/>
            <person name="Machida M."/>
            <person name="Baker S.E."/>
            <person name="Andersen M.R."/>
        </authorList>
    </citation>
    <scope>NUCLEOTIDE SEQUENCE</scope>
    <source>
        <strain evidence="1">CBS 117612</strain>
    </source>
</reference>
<dbReference type="EMBL" id="ML737118">
    <property type="protein sequence ID" value="KAE8345936.1"/>
    <property type="molecule type" value="Genomic_DNA"/>
</dbReference>
<dbReference type="PANTHER" id="PTHR34315:SF1">
    <property type="entry name" value="INTRADIOL RING-CLEAVAGE DIOXYGENASES DOMAIN-CONTAINING PROTEIN-RELATED"/>
    <property type="match status" value="1"/>
</dbReference>
<dbReference type="SUPFAM" id="SSF49482">
    <property type="entry name" value="Aromatic compound dioxygenase"/>
    <property type="match status" value="1"/>
</dbReference>
<proteinExistence type="predicted"/>
<dbReference type="AlphaFoldDB" id="A0A5N6YMU4"/>
<gene>
    <name evidence="1" type="ORF">BDV24DRAFT_159268</name>
</gene>
<dbReference type="Proteomes" id="UP000325558">
    <property type="component" value="Unassembled WGS sequence"/>
</dbReference>
<sequence>MHNFKWNIFPGHYTGRATHIHDGTITWIHNSRSSHVEQIFFDQDLISAIKKNAPYNTNTQELTKNSVDSILETEADTTDPFVEYVYLGKDASNGIFAWISIRVNAA</sequence>
<dbReference type="Gene3D" id="2.60.130.10">
    <property type="entry name" value="Aromatic compound dioxygenase"/>
    <property type="match status" value="1"/>
</dbReference>
<dbReference type="PANTHER" id="PTHR34315">
    <property type="match status" value="1"/>
</dbReference>
<dbReference type="InterPro" id="IPR015889">
    <property type="entry name" value="Intradiol_dOase_core"/>
</dbReference>
<name>A0A5N6YMU4_9EURO</name>
<evidence type="ECO:0000313" key="1">
    <source>
        <dbReference type="EMBL" id="KAE8345936.1"/>
    </source>
</evidence>
<protein>
    <submittedName>
        <fullName evidence="1">Uncharacterized protein</fullName>
    </submittedName>
</protein>
<accession>A0A5N6YMU4</accession>
<dbReference type="OrthoDB" id="4368309at2759"/>
<organism evidence="1">
    <name type="scientific">Aspergillus arachidicola</name>
    <dbReference type="NCBI Taxonomy" id="656916"/>
    <lineage>
        <taxon>Eukaryota</taxon>
        <taxon>Fungi</taxon>
        <taxon>Dikarya</taxon>
        <taxon>Ascomycota</taxon>
        <taxon>Pezizomycotina</taxon>
        <taxon>Eurotiomycetes</taxon>
        <taxon>Eurotiomycetidae</taxon>
        <taxon>Eurotiales</taxon>
        <taxon>Aspergillaceae</taxon>
        <taxon>Aspergillus</taxon>
        <taxon>Aspergillus subgen. Circumdati</taxon>
    </lineage>
</organism>